<dbReference type="Gene3D" id="1.10.357.10">
    <property type="entry name" value="Tetracycline Repressor, domain 2"/>
    <property type="match status" value="1"/>
</dbReference>
<sequence length="251" mass="27166">MTTVTTAIPVHHRQRLLDALAASIADRGYRDTTVADVVRLAKTSRRTFYEHFASKETCFVALITEANDEMIRRITAAVDPAAPWPTQVRRAVEEWLACADSQPAVTHSWIRDTPALGVLGRDLQRDLMERFVTMIQTLTDAESLRAKGIVRAPRQVAIVLLGGLRELMAATVEDGGRLTDITETSVRAAIALLGPGGVPWIKDGDSRADAAPDDTAETSKYARYEGVSAAPPGTTSIPTLIAHDPRDTPGA</sequence>
<dbReference type="InterPro" id="IPR050109">
    <property type="entry name" value="HTH-type_TetR-like_transc_reg"/>
</dbReference>
<dbReference type="InterPro" id="IPR001647">
    <property type="entry name" value="HTH_TetR"/>
</dbReference>
<keyword evidence="6" id="KW-1185">Reference proteome</keyword>
<dbReference type="Pfam" id="PF00440">
    <property type="entry name" value="TetR_N"/>
    <property type="match status" value="1"/>
</dbReference>
<dbReference type="AlphaFoldDB" id="A0A3E0GXB7"/>
<protein>
    <submittedName>
        <fullName evidence="5">AcrR family transcriptional regulator</fullName>
    </submittedName>
</protein>
<organism evidence="5 6">
    <name type="scientific">Kutzneria buriramensis</name>
    <dbReference type="NCBI Taxonomy" id="1045776"/>
    <lineage>
        <taxon>Bacteria</taxon>
        <taxon>Bacillati</taxon>
        <taxon>Actinomycetota</taxon>
        <taxon>Actinomycetes</taxon>
        <taxon>Pseudonocardiales</taxon>
        <taxon>Pseudonocardiaceae</taxon>
        <taxon>Kutzneria</taxon>
    </lineage>
</organism>
<dbReference type="GO" id="GO:0003700">
    <property type="term" value="F:DNA-binding transcription factor activity"/>
    <property type="evidence" value="ECO:0007669"/>
    <property type="project" value="TreeGrafter"/>
</dbReference>
<evidence type="ECO:0000259" key="4">
    <source>
        <dbReference type="PROSITE" id="PS50977"/>
    </source>
</evidence>
<dbReference type="GO" id="GO:0000976">
    <property type="term" value="F:transcription cis-regulatory region binding"/>
    <property type="evidence" value="ECO:0007669"/>
    <property type="project" value="TreeGrafter"/>
</dbReference>
<evidence type="ECO:0000313" key="6">
    <source>
        <dbReference type="Proteomes" id="UP000256269"/>
    </source>
</evidence>
<name>A0A3E0GXB7_9PSEU</name>
<evidence type="ECO:0000256" key="3">
    <source>
        <dbReference type="SAM" id="MobiDB-lite"/>
    </source>
</evidence>
<accession>A0A3E0GXB7</accession>
<dbReference type="PANTHER" id="PTHR30055:SF187">
    <property type="entry name" value="TRANSCRIPTIONAL REGULATORY PROTEIN"/>
    <property type="match status" value="1"/>
</dbReference>
<feature type="region of interest" description="Disordered" evidence="3">
    <location>
        <begin position="202"/>
        <end position="251"/>
    </location>
</feature>
<dbReference type="PROSITE" id="PS50977">
    <property type="entry name" value="HTH_TETR_2"/>
    <property type="match status" value="1"/>
</dbReference>
<evidence type="ECO:0000256" key="2">
    <source>
        <dbReference type="PROSITE-ProRule" id="PRU00335"/>
    </source>
</evidence>
<dbReference type="InterPro" id="IPR009057">
    <property type="entry name" value="Homeodomain-like_sf"/>
</dbReference>
<reference evidence="5 6" key="1">
    <citation type="submission" date="2018-08" db="EMBL/GenBank/DDBJ databases">
        <title>Genomic Encyclopedia of Archaeal and Bacterial Type Strains, Phase II (KMG-II): from individual species to whole genera.</title>
        <authorList>
            <person name="Goeker M."/>
        </authorList>
    </citation>
    <scope>NUCLEOTIDE SEQUENCE [LARGE SCALE GENOMIC DNA]</scope>
    <source>
        <strain evidence="5 6">DSM 45791</strain>
    </source>
</reference>
<feature type="DNA-binding region" description="H-T-H motif" evidence="2">
    <location>
        <begin position="33"/>
        <end position="52"/>
    </location>
</feature>
<dbReference type="PANTHER" id="PTHR30055">
    <property type="entry name" value="HTH-TYPE TRANSCRIPTIONAL REGULATOR RUTR"/>
    <property type="match status" value="1"/>
</dbReference>
<dbReference type="Proteomes" id="UP000256269">
    <property type="component" value="Unassembled WGS sequence"/>
</dbReference>
<keyword evidence="1 2" id="KW-0238">DNA-binding</keyword>
<feature type="domain" description="HTH tetR-type" evidence="4">
    <location>
        <begin position="10"/>
        <end position="70"/>
    </location>
</feature>
<dbReference type="RefSeq" id="WP_246016164.1">
    <property type="nucleotide sequence ID" value="NZ_CP144375.1"/>
</dbReference>
<gene>
    <name evidence="5" type="ORF">BCF44_120103</name>
</gene>
<evidence type="ECO:0000256" key="1">
    <source>
        <dbReference type="ARBA" id="ARBA00023125"/>
    </source>
</evidence>
<dbReference type="EMBL" id="QUNO01000020">
    <property type="protein sequence ID" value="REH33031.1"/>
    <property type="molecule type" value="Genomic_DNA"/>
</dbReference>
<evidence type="ECO:0000313" key="5">
    <source>
        <dbReference type="EMBL" id="REH33031.1"/>
    </source>
</evidence>
<dbReference type="SUPFAM" id="SSF46689">
    <property type="entry name" value="Homeodomain-like"/>
    <property type="match status" value="1"/>
</dbReference>
<comment type="caution">
    <text evidence="5">The sequence shown here is derived from an EMBL/GenBank/DDBJ whole genome shotgun (WGS) entry which is preliminary data.</text>
</comment>
<proteinExistence type="predicted"/>